<dbReference type="SUPFAM" id="SSF56112">
    <property type="entry name" value="Protein kinase-like (PK-like)"/>
    <property type="match status" value="1"/>
</dbReference>
<dbReference type="InterPro" id="IPR017441">
    <property type="entry name" value="Protein_kinase_ATP_BS"/>
</dbReference>
<accession>A0AAD5TA32</accession>
<gene>
    <name evidence="10" type="primary">EIF2AK1_2</name>
    <name evidence="10" type="ORF">HK100_011829</name>
</gene>
<evidence type="ECO:0000313" key="11">
    <source>
        <dbReference type="Proteomes" id="UP001211907"/>
    </source>
</evidence>
<feature type="domain" description="Protein kinase" evidence="9">
    <location>
        <begin position="63"/>
        <end position="588"/>
    </location>
</feature>
<keyword evidence="11" id="KW-1185">Reference proteome</keyword>
<comment type="caution">
    <text evidence="10">The sequence shown here is derived from an EMBL/GenBank/DDBJ whole genome shotgun (WGS) entry which is preliminary data.</text>
</comment>
<dbReference type="Proteomes" id="UP001211907">
    <property type="component" value="Unassembled WGS sequence"/>
</dbReference>
<evidence type="ECO:0000256" key="2">
    <source>
        <dbReference type="ARBA" id="ARBA00022741"/>
    </source>
</evidence>
<keyword evidence="10" id="KW-0396">Initiation factor</keyword>
<feature type="binding site" evidence="6">
    <location>
        <position position="92"/>
    </location>
    <ligand>
        <name>ATP</name>
        <dbReference type="ChEBI" id="CHEBI:30616"/>
    </ligand>
</feature>
<keyword evidence="2 6" id="KW-0547">Nucleotide-binding</keyword>
<dbReference type="InterPro" id="IPR008271">
    <property type="entry name" value="Ser/Thr_kinase_AS"/>
</dbReference>
<reference evidence="10" key="1">
    <citation type="submission" date="2020-05" db="EMBL/GenBank/DDBJ databases">
        <title>Phylogenomic resolution of chytrid fungi.</title>
        <authorList>
            <person name="Stajich J.E."/>
            <person name="Amses K."/>
            <person name="Simmons R."/>
            <person name="Seto K."/>
            <person name="Myers J."/>
            <person name="Bonds A."/>
            <person name="Quandt C.A."/>
            <person name="Barry K."/>
            <person name="Liu P."/>
            <person name="Grigoriev I."/>
            <person name="Longcore J.E."/>
            <person name="James T.Y."/>
        </authorList>
    </citation>
    <scope>NUCLEOTIDE SEQUENCE</scope>
    <source>
        <strain evidence="10">JEL0513</strain>
    </source>
</reference>
<sequence length="710" mass="79524">MASSSALILQRLSFVSSSESNPRRSQYYSFNNDQESDKDSQHGGSRDLSDILGLYPSRYKEDFEEMRPLGKGGFGQVWCVRNRLDGVQYAVKRVKLGQRGSGVEKILREVKVQARMTHQNVVRYFSCWLEHATPGSRVASTSGDTFGDDTMESTDSVSQIFDSQQYIPCVVDAPSVGSRRFVISEMNDDDLQINIAGIEEDECIRDNGDEGEEEIEWDQDDDIDEVEFKAPDILGTEASKLSKSYTSIETASLHTAGTSPDYNPRGQKNHRFKKQHFSPIAKDDKIRDRSKNVPRELTLFIQMELCGHTLQQYLNYRNKAIFSEKFGSLCESELIDAINPSFCSSILKDMCSGLSYIHSQACIHRDIKPQNIYFVPILSNSSSSLSPCDLKAAGPFDSTNSLASSFKSAESRSVFLDDILCSPFKSGGTWKIGDFGLVTVSDSENEVLRADSPPNATKSTQSSIIESVGANSLTKSSQISMPTSGNRTSGVGTVTYASPEQLEPSTTAFYTSKSDMYSVGIVFFELLHPIGTGMERARTLSNLRLEDFPDEFLKRWPKEATHILSLLSKDPECRPSAQSTLEFLHLLKAPQGQEVQFPGRRLEKVAEKGSTLLGRYQSRRGSHKSILLETIEATIKNWIDHPHKDHPTEIASKKILDELNDPERAFKLLAAAQKRADKAEEEMKAAKEERDNLLRRINEIEKINIRKKFK</sequence>
<feature type="compositionally biased region" description="Polar residues" evidence="8">
    <location>
        <begin position="20"/>
        <end position="33"/>
    </location>
</feature>
<dbReference type="Pfam" id="PF00069">
    <property type="entry name" value="Pkinase"/>
    <property type="match status" value="3"/>
</dbReference>
<keyword evidence="3 10" id="KW-0418">Kinase</keyword>
<keyword evidence="1" id="KW-0808">Transferase</keyword>
<dbReference type="GO" id="GO:0005524">
    <property type="term" value="F:ATP binding"/>
    <property type="evidence" value="ECO:0007669"/>
    <property type="project" value="UniProtKB-UniRule"/>
</dbReference>
<dbReference type="GO" id="GO:0004694">
    <property type="term" value="F:eukaryotic translation initiation factor 2alpha kinase activity"/>
    <property type="evidence" value="ECO:0007669"/>
    <property type="project" value="TreeGrafter"/>
</dbReference>
<dbReference type="PROSITE" id="PS50011">
    <property type="entry name" value="PROTEIN_KINASE_DOM"/>
    <property type="match status" value="1"/>
</dbReference>
<evidence type="ECO:0000256" key="3">
    <source>
        <dbReference type="ARBA" id="ARBA00022777"/>
    </source>
</evidence>
<evidence type="ECO:0000256" key="7">
    <source>
        <dbReference type="SAM" id="Coils"/>
    </source>
</evidence>
<dbReference type="GO" id="GO:0003743">
    <property type="term" value="F:translation initiation factor activity"/>
    <property type="evidence" value="ECO:0007669"/>
    <property type="project" value="UniProtKB-KW"/>
</dbReference>
<keyword evidence="10" id="KW-0648">Protein biosynthesis</keyword>
<dbReference type="AlphaFoldDB" id="A0AAD5TA32"/>
<dbReference type="Gene3D" id="1.10.510.10">
    <property type="entry name" value="Transferase(Phosphotransferase) domain 1"/>
    <property type="match status" value="1"/>
</dbReference>
<evidence type="ECO:0000256" key="1">
    <source>
        <dbReference type="ARBA" id="ARBA00022679"/>
    </source>
</evidence>
<dbReference type="GO" id="GO:0005737">
    <property type="term" value="C:cytoplasm"/>
    <property type="evidence" value="ECO:0007669"/>
    <property type="project" value="TreeGrafter"/>
</dbReference>
<dbReference type="SMART" id="SM00220">
    <property type="entry name" value="S_TKc"/>
    <property type="match status" value="1"/>
</dbReference>
<dbReference type="EMBL" id="JADGJH010000078">
    <property type="protein sequence ID" value="KAJ3139131.1"/>
    <property type="molecule type" value="Genomic_DNA"/>
</dbReference>
<dbReference type="PANTHER" id="PTHR11042:SF187">
    <property type="entry name" value="EUKARYOTIC TRANSLATION INITIATION FACTOR 2-ALPHA KINASE 2"/>
    <property type="match status" value="1"/>
</dbReference>
<dbReference type="InterPro" id="IPR000719">
    <property type="entry name" value="Prot_kinase_dom"/>
</dbReference>
<evidence type="ECO:0000313" key="10">
    <source>
        <dbReference type="EMBL" id="KAJ3139131.1"/>
    </source>
</evidence>
<dbReference type="PROSITE" id="PS00107">
    <property type="entry name" value="PROTEIN_KINASE_ATP"/>
    <property type="match status" value="1"/>
</dbReference>
<organism evidence="10 11">
    <name type="scientific">Physocladia obscura</name>
    <dbReference type="NCBI Taxonomy" id="109957"/>
    <lineage>
        <taxon>Eukaryota</taxon>
        <taxon>Fungi</taxon>
        <taxon>Fungi incertae sedis</taxon>
        <taxon>Chytridiomycota</taxon>
        <taxon>Chytridiomycota incertae sedis</taxon>
        <taxon>Chytridiomycetes</taxon>
        <taxon>Chytridiales</taxon>
        <taxon>Chytriomycetaceae</taxon>
        <taxon>Physocladia</taxon>
    </lineage>
</organism>
<feature type="coiled-coil region" evidence="7">
    <location>
        <begin position="669"/>
        <end position="703"/>
    </location>
</feature>
<name>A0AAD5TA32_9FUNG</name>
<feature type="region of interest" description="Disordered" evidence="8">
    <location>
        <begin position="20"/>
        <end position="48"/>
    </location>
</feature>
<dbReference type="PROSITE" id="PS00108">
    <property type="entry name" value="PROTEIN_KINASE_ST"/>
    <property type="match status" value="1"/>
</dbReference>
<evidence type="ECO:0000256" key="4">
    <source>
        <dbReference type="ARBA" id="ARBA00022840"/>
    </source>
</evidence>
<keyword evidence="4 6" id="KW-0067">ATP-binding</keyword>
<proteinExistence type="inferred from homology"/>
<evidence type="ECO:0000259" key="9">
    <source>
        <dbReference type="PROSITE" id="PS50011"/>
    </source>
</evidence>
<evidence type="ECO:0000256" key="5">
    <source>
        <dbReference type="ARBA" id="ARBA00037982"/>
    </source>
</evidence>
<dbReference type="GO" id="GO:0005634">
    <property type="term" value="C:nucleus"/>
    <property type="evidence" value="ECO:0007669"/>
    <property type="project" value="TreeGrafter"/>
</dbReference>
<evidence type="ECO:0000256" key="6">
    <source>
        <dbReference type="PROSITE-ProRule" id="PRU10141"/>
    </source>
</evidence>
<keyword evidence="7" id="KW-0175">Coiled coil</keyword>
<protein>
    <submittedName>
        <fullName evidence="10">Eukaryotic translation initiation factor 2-alpha kinase</fullName>
    </submittedName>
</protein>
<dbReference type="PANTHER" id="PTHR11042">
    <property type="entry name" value="EUKARYOTIC TRANSLATION INITIATION FACTOR 2-ALPHA KINASE EIF2-ALPHA KINASE -RELATED"/>
    <property type="match status" value="1"/>
</dbReference>
<dbReference type="Gene3D" id="3.30.200.20">
    <property type="entry name" value="Phosphorylase Kinase, domain 1"/>
    <property type="match status" value="1"/>
</dbReference>
<dbReference type="InterPro" id="IPR050339">
    <property type="entry name" value="CC_SR_Kinase"/>
</dbReference>
<feature type="compositionally biased region" description="Basic and acidic residues" evidence="8">
    <location>
        <begin position="35"/>
        <end position="48"/>
    </location>
</feature>
<comment type="similarity">
    <text evidence="5">Belongs to the protein kinase superfamily. Ser/Thr protein kinase family. GCN2 subfamily.</text>
</comment>
<dbReference type="InterPro" id="IPR011009">
    <property type="entry name" value="Kinase-like_dom_sf"/>
</dbReference>
<evidence type="ECO:0000256" key="8">
    <source>
        <dbReference type="SAM" id="MobiDB-lite"/>
    </source>
</evidence>